<evidence type="ECO:0000256" key="3">
    <source>
        <dbReference type="ARBA" id="ARBA00022603"/>
    </source>
</evidence>
<dbReference type="SUPFAM" id="SSF53335">
    <property type="entry name" value="S-adenosyl-L-methionine-dependent methyltransferases"/>
    <property type="match status" value="1"/>
</dbReference>
<dbReference type="PIRSF" id="PIRSF003078">
    <property type="entry name" value="GidB"/>
    <property type="match status" value="1"/>
</dbReference>
<feature type="binding site" evidence="6">
    <location>
        <position position="70"/>
    </location>
    <ligand>
        <name>S-adenosyl-L-methionine</name>
        <dbReference type="ChEBI" id="CHEBI:59789"/>
    </ligand>
</feature>
<keyword evidence="1 6" id="KW-0963">Cytoplasm</keyword>
<dbReference type="GO" id="GO:0070043">
    <property type="term" value="F:rRNA (guanine-N7-)-methyltransferase activity"/>
    <property type="evidence" value="ECO:0007669"/>
    <property type="project" value="UniProtKB-UniRule"/>
</dbReference>
<organism evidence="7 8">
    <name type="scientific">Alicyclobacillus macrosporangiidus</name>
    <dbReference type="NCBI Taxonomy" id="392015"/>
    <lineage>
        <taxon>Bacteria</taxon>
        <taxon>Bacillati</taxon>
        <taxon>Bacillota</taxon>
        <taxon>Bacilli</taxon>
        <taxon>Bacillales</taxon>
        <taxon>Alicyclobacillaceae</taxon>
        <taxon>Alicyclobacillus</taxon>
    </lineage>
</organism>
<dbReference type="InterPro" id="IPR003682">
    <property type="entry name" value="rRNA_ssu_MeTfrase_G"/>
</dbReference>
<dbReference type="PANTHER" id="PTHR31760">
    <property type="entry name" value="S-ADENOSYL-L-METHIONINE-DEPENDENT METHYLTRANSFERASES SUPERFAMILY PROTEIN"/>
    <property type="match status" value="1"/>
</dbReference>
<evidence type="ECO:0000313" key="7">
    <source>
        <dbReference type="EMBL" id="SFU62318.1"/>
    </source>
</evidence>
<comment type="caution">
    <text evidence="6">Lacks conserved residue(s) required for the propagation of feature annotation.</text>
</comment>
<keyword evidence="2 6" id="KW-0698">rRNA processing</keyword>
<keyword evidence="3 6" id="KW-0489">Methyltransferase</keyword>
<dbReference type="PANTHER" id="PTHR31760:SF0">
    <property type="entry name" value="S-ADENOSYL-L-METHIONINE-DEPENDENT METHYLTRANSFERASES SUPERFAMILY PROTEIN"/>
    <property type="match status" value="1"/>
</dbReference>
<dbReference type="GO" id="GO:0005829">
    <property type="term" value="C:cytosol"/>
    <property type="evidence" value="ECO:0007669"/>
    <property type="project" value="TreeGrafter"/>
</dbReference>
<accession>A0A1I7HNP2</accession>
<proteinExistence type="inferred from homology"/>
<comment type="subcellular location">
    <subcellularLocation>
        <location evidence="6">Cytoplasm</location>
    </subcellularLocation>
</comment>
<reference evidence="8" key="1">
    <citation type="submission" date="2016-10" db="EMBL/GenBank/DDBJ databases">
        <authorList>
            <person name="Varghese N."/>
        </authorList>
    </citation>
    <scope>NUCLEOTIDE SEQUENCE [LARGE SCALE GENOMIC DNA]</scope>
    <source>
        <strain evidence="8">DSM 17980</strain>
    </source>
</reference>
<evidence type="ECO:0000256" key="2">
    <source>
        <dbReference type="ARBA" id="ARBA00022552"/>
    </source>
</evidence>
<dbReference type="CDD" id="cd02440">
    <property type="entry name" value="AdoMet_MTases"/>
    <property type="match status" value="1"/>
</dbReference>
<dbReference type="NCBIfam" id="TIGR00138">
    <property type="entry name" value="rsmG_gidB"/>
    <property type="match status" value="1"/>
</dbReference>
<comment type="function">
    <text evidence="6">Specifically methylates the N7 position of guanine in position 535 of 16S rRNA.</text>
</comment>
<feature type="binding site" evidence="6">
    <location>
        <position position="140"/>
    </location>
    <ligand>
        <name>S-adenosyl-L-methionine</name>
        <dbReference type="ChEBI" id="CHEBI:59789"/>
    </ligand>
</feature>
<gene>
    <name evidence="6" type="primary">rsmG</name>
    <name evidence="7" type="ORF">SAMN05421543_10515</name>
</gene>
<evidence type="ECO:0000256" key="5">
    <source>
        <dbReference type="ARBA" id="ARBA00022691"/>
    </source>
</evidence>
<dbReference type="AlphaFoldDB" id="A0A1I7HNP2"/>
<sequence length="231" mass="25156">MREAEALVAAHAGPFSVYYETLVAWNERVNLTAITDRDEVFVKHFVDSVTVAGLDEWRSLPRGARVVDVGTGAGFPGLPLAICFPDLKFVLLDALQKRVRFLQEVTQRLGLRNVEVVHGRAEDLARQEGLRGRFDASVSRAVAHLAVLLELTMPFIRPGGVTIAWKGPGVVDELASGERAAHLMGGAVRAVMDLELPGGAGRRSLVVVEQRSQVPARYPRKAGTPQRHPLA</sequence>
<protein>
    <recommendedName>
        <fullName evidence="6">Ribosomal RNA small subunit methyltransferase G</fullName>
        <ecNumber evidence="6">2.1.1.-</ecNumber>
    </recommendedName>
    <alternativeName>
        <fullName evidence="6">16S rRNA 7-methylguanosine methyltransferase</fullName>
        <shortName evidence="6">16S rRNA m7G methyltransferase</shortName>
    </alternativeName>
</protein>
<dbReference type="FunFam" id="3.40.50.150:FF:000041">
    <property type="entry name" value="Ribosomal RNA small subunit methyltransferase G"/>
    <property type="match status" value="1"/>
</dbReference>
<dbReference type="Proteomes" id="UP000183508">
    <property type="component" value="Unassembled WGS sequence"/>
</dbReference>
<keyword evidence="4 6" id="KW-0808">Transferase</keyword>
<name>A0A1I7HNP2_9BACL</name>
<evidence type="ECO:0000256" key="1">
    <source>
        <dbReference type="ARBA" id="ARBA00022490"/>
    </source>
</evidence>
<dbReference type="Gene3D" id="3.40.50.150">
    <property type="entry name" value="Vaccinia Virus protein VP39"/>
    <property type="match status" value="1"/>
</dbReference>
<keyword evidence="5 6" id="KW-0949">S-adenosyl-L-methionine</keyword>
<dbReference type="STRING" id="392015.SAMN05421543_10515"/>
<evidence type="ECO:0000313" key="8">
    <source>
        <dbReference type="Proteomes" id="UP000183508"/>
    </source>
</evidence>
<dbReference type="EC" id="2.1.1.-" evidence="6"/>
<feature type="binding site" evidence="6">
    <location>
        <position position="75"/>
    </location>
    <ligand>
        <name>S-adenosyl-L-methionine</name>
        <dbReference type="ChEBI" id="CHEBI:59789"/>
    </ligand>
</feature>
<dbReference type="Pfam" id="PF02527">
    <property type="entry name" value="GidB"/>
    <property type="match status" value="1"/>
</dbReference>
<evidence type="ECO:0000256" key="4">
    <source>
        <dbReference type="ARBA" id="ARBA00022679"/>
    </source>
</evidence>
<evidence type="ECO:0000256" key="6">
    <source>
        <dbReference type="HAMAP-Rule" id="MF_00074"/>
    </source>
</evidence>
<dbReference type="HAMAP" id="MF_00074">
    <property type="entry name" value="16SrRNA_methyltr_G"/>
    <property type="match status" value="1"/>
</dbReference>
<feature type="binding site" evidence="6">
    <location>
        <begin position="121"/>
        <end position="122"/>
    </location>
    <ligand>
        <name>S-adenosyl-L-methionine</name>
        <dbReference type="ChEBI" id="CHEBI:59789"/>
    </ligand>
</feature>
<keyword evidence="8" id="KW-1185">Reference proteome</keyword>
<dbReference type="EMBL" id="FPBV01000005">
    <property type="protein sequence ID" value="SFU62318.1"/>
    <property type="molecule type" value="Genomic_DNA"/>
</dbReference>
<dbReference type="eggNOG" id="COG0357">
    <property type="taxonomic scope" value="Bacteria"/>
</dbReference>
<dbReference type="InterPro" id="IPR029063">
    <property type="entry name" value="SAM-dependent_MTases_sf"/>
</dbReference>
<comment type="similarity">
    <text evidence="6">Belongs to the methyltransferase superfamily. RNA methyltransferase RsmG family.</text>
</comment>